<organism evidence="4 5">
    <name type="scientific">Capsicum baccatum</name>
    <name type="common">Peruvian pepper</name>
    <dbReference type="NCBI Taxonomy" id="33114"/>
    <lineage>
        <taxon>Eukaryota</taxon>
        <taxon>Viridiplantae</taxon>
        <taxon>Streptophyta</taxon>
        <taxon>Embryophyta</taxon>
        <taxon>Tracheophyta</taxon>
        <taxon>Spermatophyta</taxon>
        <taxon>Magnoliopsida</taxon>
        <taxon>eudicotyledons</taxon>
        <taxon>Gunneridae</taxon>
        <taxon>Pentapetalae</taxon>
        <taxon>asterids</taxon>
        <taxon>lamiids</taxon>
        <taxon>Solanales</taxon>
        <taxon>Solanaceae</taxon>
        <taxon>Solanoideae</taxon>
        <taxon>Capsiceae</taxon>
        <taxon>Capsicum</taxon>
    </lineage>
</organism>
<dbReference type="GO" id="GO:0005634">
    <property type="term" value="C:nucleus"/>
    <property type="evidence" value="ECO:0007669"/>
    <property type="project" value="TreeGrafter"/>
</dbReference>
<dbReference type="Pfam" id="PF00443">
    <property type="entry name" value="UCH"/>
    <property type="match status" value="1"/>
</dbReference>
<protein>
    <recommendedName>
        <fullName evidence="3">USP domain-containing protein</fullName>
    </recommendedName>
</protein>
<dbReference type="InterPro" id="IPR028889">
    <property type="entry name" value="USP"/>
</dbReference>
<dbReference type="GO" id="GO:0005829">
    <property type="term" value="C:cytosol"/>
    <property type="evidence" value="ECO:0007669"/>
    <property type="project" value="TreeGrafter"/>
</dbReference>
<reference evidence="5" key="2">
    <citation type="journal article" date="2017" name="J. Anim. Genet.">
        <title>Multiple reference genome sequences of hot pepper reveal the massive evolution of plant disease resistance genes by retroduplication.</title>
        <authorList>
            <person name="Kim S."/>
            <person name="Park J."/>
            <person name="Yeom S.-I."/>
            <person name="Kim Y.-M."/>
            <person name="Seo E."/>
            <person name="Kim K.-T."/>
            <person name="Kim M.-S."/>
            <person name="Lee J.M."/>
            <person name="Cheong K."/>
            <person name="Shin H.-S."/>
            <person name="Kim S.-B."/>
            <person name="Han K."/>
            <person name="Lee J."/>
            <person name="Park M."/>
            <person name="Lee H.-A."/>
            <person name="Lee H.-Y."/>
            <person name="Lee Y."/>
            <person name="Oh S."/>
            <person name="Lee J.H."/>
            <person name="Choi E."/>
            <person name="Choi E."/>
            <person name="Lee S.E."/>
            <person name="Jeon J."/>
            <person name="Kim H."/>
            <person name="Choi G."/>
            <person name="Song H."/>
            <person name="Lee J."/>
            <person name="Lee S.-C."/>
            <person name="Kwon J.-K."/>
            <person name="Lee H.-Y."/>
            <person name="Koo N."/>
            <person name="Hong Y."/>
            <person name="Kim R.W."/>
            <person name="Kang W.-H."/>
            <person name="Huh J.H."/>
            <person name="Kang B.-C."/>
            <person name="Yang T.-J."/>
            <person name="Lee Y.-H."/>
            <person name="Bennetzen J.L."/>
            <person name="Choi D."/>
        </authorList>
    </citation>
    <scope>NUCLEOTIDE SEQUENCE [LARGE SCALE GENOMIC DNA]</scope>
    <source>
        <strain evidence="5">cv. PBC81</strain>
    </source>
</reference>
<feature type="region of interest" description="Disordered" evidence="2">
    <location>
        <begin position="126"/>
        <end position="151"/>
    </location>
</feature>
<dbReference type="OrthoDB" id="420187at2759"/>
<evidence type="ECO:0000256" key="2">
    <source>
        <dbReference type="SAM" id="MobiDB-lite"/>
    </source>
</evidence>
<comment type="caution">
    <text evidence="4">The sequence shown here is derived from an EMBL/GenBank/DDBJ whole genome shotgun (WGS) entry which is preliminary data.</text>
</comment>
<evidence type="ECO:0000256" key="1">
    <source>
        <dbReference type="ARBA" id="ARBA00009085"/>
    </source>
</evidence>
<name>A0A2G2W1I0_CAPBA</name>
<dbReference type="EMBL" id="MLFT02000009">
    <property type="protein sequence ID" value="PHT39086.1"/>
    <property type="molecule type" value="Genomic_DNA"/>
</dbReference>
<dbReference type="InterPro" id="IPR050164">
    <property type="entry name" value="Peptidase_C19"/>
</dbReference>
<gene>
    <name evidence="4" type="ORF">CQW23_22659</name>
</gene>
<comment type="similarity">
    <text evidence="1">Belongs to the peptidase C19 family.</text>
</comment>
<dbReference type="PROSITE" id="PS50235">
    <property type="entry name" value="USP_3"/>
    <property type="match status" value="1"/>
</dbReference>
<evidence type="ECO:0000313" key="4">
    <source>
        <dbReference type="EMBL" id="PHT39086.1"/>
    </source>
</evidence>
<accession>A0A2G2W1I0</accession>
<dbReference type="SUPFAM" id="SSF54001">
    <property type="entry name" value="Cysteine proteinases"/>
    <property type="match status" value="1"/>
</dbReference>
<dbReference type="InterPro" id="IPR038765">
    <property type="entry name" value="Papain-like_cys_pep_sf"/>
</dbReference>
<feature type="domain" description="USP" evidence="3">
    <location>
        <begin position="1"/>
        <end position="75"/>
    </location>
</feature>
<dbReference type="Gene3D" id="3.90.70.10">
    <property type="entry name" value="Cysteine proteinases"/>
    <property type="match status" value="1"/>
</dbReference>
<dbReference type="InterPro" id="IPR018200">
    <property type="entry name" value="USP_CS"/>
</dbReference>
<evidence type="ECO:0000259" key="3">
    <source>
        <dbReference type="PROSITE" id="PS50235"/>
    </source>
</evidence>
<dbReference type="PROSITE" id="PS00973">
    <property type="entry name" value="USP_2"/>
    <property type="match status" value="1"/>
</dbReference>
<dbReference type="InterPro" id="IPR001394">
    <property type="entry name" value="Peptidase_C19_UCH"/>
</dbReference>
<dbReference type="PANTHER" id="PTHR24006:SF747">
    <property type="entry name" value="UBIQUITIN CARBOXYL-TERMINAL HYDROLASE 20"/>
    <property type="match status" value="1"/>
</dbReference>
<reference evidence="4 5" key="1">
    <citation type="journal article" date="2017" name="Genome Biol.">
        <title>New reference genome sequences of hot pepper reveal the massive evolution of plant disease-resistance genes by retroduplication.</title>
        <authorList>
            <person name="Kim S."/>
            <person name="Park J."/>
            <person name="Yeom S.I."/>
            <person name="Kim Y.M."/>
            <person name="Seo E."/>
            <person name="Kim K.T."/>
            <person name="Kim M.S."/>
            <person name="Lee J.M."/>
            <person name="Cheong K."/>
            <person name="Shin H.S."/>
            <person name="Kim S.B."/>
            <person name="Han K."/>
            <person name="Lee J."/>
            <person name="Park M."/>
            <person name="Lee H.A."/>
            <person name="Lee H.Y."/>
            <person name="Lee Y."/>
            <person name="Oh S."/>
            <person name="Lee J.H."/>
            <person name="Choi E."/>
            <person name="Choi E."/>
            <person name="Lee S.E."/>
            <person name="Jeon J."/>
            <person name="Kim H."/>
            <person name="Choi G."/>
            <person name="Song H."/>
            <person name="Lee J."/>
            <person name="Lee S.C."/>
            <person name="Kwon J.K."/>
            <person name="Lee H.Y."/>
            <person name="Koo N."/>
            <person name="Hong Y."/>
            <person name="Kim R.W."/>
            <person name="Kang W.H."/>
            <person name="Huh J.H."/>
            <person name="Kang B.C."/>
            <person name="Yang T.J."/>
            <person name="Lee Y.H."/>
            <person name="Bennetzen J.L."/>
            <person name="Choi D."/>
        </authorList>
    </citation>
    <scope>NUCLEOTIDE SEQUENCE [LARGE SCALE GENOMIC DNA]</scope>
    <source>
        <strain evidence="5">cv. PBC81</strain>
    </source>
</reference>
<proteinExistence type="inferred from homology"/>
<dbReference type="GO" id="GO:0004843">
    <property type="term" value="F:cysteine-type deubiquitinase activity"/>
    <property type="evidence" value="ECO:0007669"/>
    <property type="project" value="InterPro"/>
</dbReference>
<dbReference type="PANTHER" id="PTHR24006">
    <property type="entry name" value="UBIQUITIN CARBOXYL-TERMINAL HYDROLASE"/>
    <property type="match status" value="1"/>
</dbReference>
<dbReference type="GO" id="GO:0016579">
    <property type="term" value="P:protein deubiquitination"/>
    <property type="evidence" value="ECO:0007669"/>
    <property type="project" value="InterPro"/>
</dbReference>
<evidence type="ECO:0000313" key="5">
    <source>
        <dbReference type="Proteomes" id="UP000224567"/>
    </source>
</evidence>
<keyword evidence="5" id="KW-1185">Reference proteome</keyword>
<dbReference type="Proteomes" id="UP000224567">
    <property type="component" value="Unassembled WGS sequence"/>
</dbReference>
<sequence length="214" mass="23827">MKYDLYAVIVHSGSTSSSGHYCSFICTEPNEWYKFDDSTRKHILCFMQRETLWFSDFVALQLHNVETICLLYLSLPNNHASYVSESNASAIDTYSSAPRPTGAINSSDFHELTKIAGNELKKTVQMSTLGSPSSINSSKENNTSQDIGVTERMTPLLPKSLDQVASENQWQMDPEKETEIMLACSMIKKRVLGPRGEQLMAALSRLGSLESSVL</sequence>
<feature type="compositionally biased region" description="Polar residues" evidence="2">
    <location>
        <begin position="126"/>
        <end position="147"/>
    </location>
</feature>
<dbReference type="STRING" id="33114.A0A2G2W1I0"/>
<dbReference type="AlphaFoldDB" id="A0A2G2W1I0"/>